<comment type="caution">
    <text evidence="13">Lacks conserved residue(s) required for the propagation of feature annotation.</text>
</comment>
<keyword evidence="7 14" id="KW-0418">Kinase</keyword>
<dbReference type="InterPro" id="IPR003136">
    <property type="entry name" value="Cytidylate_kin"/>
</dbReference>
<feature type="binding site" evidence="13">
    <location>
        <position position="171"/>
    </location>
    <ligand>
        <name>3-phosphoshikimate</name>
        <dbReference type="ChEBI" id="CHEBI:145989"/>
    </ligand>
</feature>
<dbReference type="GO" id="GO:0006220">
    <property type="term" value="P:pyrimidine nucleotide metabolic process"/>
    <property type="evidence" value="ECO:0007669"/>
    <property type="project" value="UniProtKB-UniRule"/>
</dbReference>
<evidence type="ECO:0000256" key="12">
    <source>
        <dbReference type="ARBA" id="ARBA00048478"/>
    </source>
</evidence>
<evidence type="ECO:0000256" key="11">
    <source>
        <dbReference type="ARBA" id="ARBA00047615"/>
    </source>
</evidence>
<feature type="binding site" evidence="13">
    <location>
        <position position="22"/>
    </location>
    <ligand>
        <name>3-phosphoshikimate</name>
        <dbReference type="ChEBI" id="CHEBI:145989"/>
    </ligand>
</feature>
<dbReference type="NCBIfam" id="TIGR01356">
    <property type="entry name" value="aroA"/>
    <property type="match status" value="1"/>
</dbReference>
<comment type="pathway">
    <text evidence="1 13">Metabolic intermediate biosynthesis; chorismate biosynthesis; chorismate from D-erythrose 4-phosphate and phosphoenolpyruvate: step 6/7.</text>
</comment>
<dbReference type="AlphaFoldDB" id="A0A0C5J9R3"/>
<dbReference type="InterPro" id="IPR023193">
    <property type="entry name" value="EPSP_synthase_CS"/>
</dbReference>
<evidence type="ECO:0000256" key="2">
    <source>
        <dbReference type="ARBA" id="ARBA00009427"/>
    </source>
</evidence>
<feature type="binding site" evidence="13">
    <location>
        <position position="23"/>
    </location>
    <ligand>
        <name>3-phosphoshikimate</name>
        <dbReference type="ChEBI" id="CHEBI:145989"/>
    </ligand>
</feature>
<evidence type="ECO:0000256" key="1">
    <source>
        <dbReference type="ARBA" id="ARBA00004811"/>
    </source>
</evidence>
<feature type="binding site" evidence="13">
    <location>
        <position position="27"/>
    </location>
    <ligand>
        <name>3-phosphoshikimate</name>
        <dbReference type="ChEBI" id="CHEBI:145989"/>
    </ligand>
</feature>
<feature type="binding site" evidence="13">
    <location>
        <position position="431"/>
    </location>
    <ligand>
        <name>phosphoenolpyruvate</name>
        <dbReference type="ChEBI" id="CHEBI:58702"/>
    </ligand>
</feature>
<feature type="domain" description="Cytidylate kinase" evidence="16">
    <location>
        <begin position="448"/>
        <end position="657"/>
    </location>
</feature>
<keyword evidence="9 13" id="KW-0057">Aromatic amino acid biosynthesis</keyword>
<feature type="active site" description="Proton acceptor" evidence="13">
    <location>
        <position position="318"/>
    </location>
</feature>
<keyword evidence="18" id="KW-1185">Reference proteome</keyword>
<evidence type="ECO:0000259" key="16">
    <source>
        <dbReference type="Pfam" id="PF02224"/>
    </source>
</evidence>
<dbReference type="PANTHER" id="PTHR21090:SF5">
    <property type="entry name" value="PENTAFUNCTIONAL AROM POLYPEPTIDE"/>
    <property type="match status" value="1"/>
</dbReference>
<feature type="domain" description="Enolpyruvate transferase" evidence="15">
    <location>
        <begin position="13"/>
        <end position="439"/>
    </location>
</feature>
<feature type="binding site" evidence="13">
    <location>
        <position position="122"/>
    </location>
    <ligand>
        <name>phosphoenolpyruvate</name>
        <dbReference type="ChEBI" id="CHEBI:58702"/>
    </ligand>
</feature>
<dbReference type="Gene3D" id="3.65.10.10">
    <property type="entry name" value="Enolpyruvate transferase domain"/>
    <property type="match status" value="2"/>
</dbReference>
<dbReference type="GO" id="GO:0005524">
    <property type="term" value="F:ATP binding"/>
    <property type="evidence" value="ECO:0007669"/>
    <property type="project" value="UniProtKB-UniRule"/>
</dbReference>
<comment type="function">
    <text evidence="13">Catalyzes the transfer of the enolpyruvyl moiety of phosphoenolpyruvate (PEP) to the 5-hydroxyl of shikimate-3-phosphate (S3P) to produce enolpyruvyl shikimate-3-phosphate and inorganic phosphate.</text>
</comment>
<feature type="binding site" evidence="14">
    <location>
        <begin position="452"/>
        <end position="460"/>
    </location>
    <ligand>
        <name>ATP</name>
        <dbReference type="ChEBI" id="CHEBI:30616"/>
    </ligand>
</feature>
<dbReference type="CDD" id="cd01556">
    <property type="entry name" value="EPSP_synthase"/>
    <property type="match status" value="1"/>
</dbReference>
<feature type="binding site" evidence="13">
    <location>
        <position position="171"/>
    </location>
    <ligand>
        <name>phosphoenolpyruvate</name>
        <dbReference type="ChEBI" id="CHEBI:58702"/>
    </ligand>
</feature>
<comment type="subcellular location">
    <subcellularLocation>
        <location evidence="13">Cytoplasm</location>
    </subcellularLocation>
</comment>
<dbReference type="Pfam" id="PF02224">
    <property type="entry name" value="Cytidylate_kin"/>
    <property type="match status" value="1"/>
</dbReference>
<dbReference type="EC" id="2.7.4.25" evidence="14"/>
<dbReference type="GO" id="GO:0008652">
    <property type="term" value="P:amino acid biosynthetic process"/>
    <property type="evidence" value="ECO:0007669"/>
    <property type="project" value="UniProtKB-KW"/>
</dbReference>
<comment type="similarity">
    <text evidence="2 14">Belongs to the cytidylate kinase family. Type 1 subfamily.</text>
</comment>
<evidence type="ECO:0000256" key="9">
    <source>
        <dbReference type="ARBA" id="ARBA00023141"/>
    </source>
</evidence>
<feature type="binding site" evidence="13">
    <location>
        <position position="349"/>
    </location>
    <ligand>
        <name>phosphoenolpyruvate</name>
        <dbReference type="ChEBI" id="CHEBI:58702"/>
    </ligand>
</feature>
<comment type="catalytic activity">
    <reaction evidence="10">
        <text>3-phosphoshikimate + phosphoenolpyruvate = 5-O-(1-carboxyvinyl)-3-phosphoshikimate + phosphate</text>
        <dbReference type="Rhea" id="RHEA:21256"/>
        <dbReference type="ChEBI" id="CHEBI:43474"/>
        <dbReference type="ChEBI" id="CHEBI:57701"/>
        <dbReference type="ChEBI" id="CHEBI:58702"/>
        <dbReference type="ChEBI" id="CHEBI:145989"/>
        <dbReference type="EC" id="2.5.1.19"/>
    </reaction>
    <physiologicalReaction direction="left-to-right" evidence="10">
        <dbReference type="Rhea" id="RHEA:21257"/>
    </physiologicalReaction>
</comment>
<dbReference type="KEGG" id="rbu:PG1C_08680"/>
<dbReference type="GO" id="GO:0003866">
    <property type="term" value="F:3-phosphoshikimate 1-carboxyvinyltransferase activity"/>
    <property type="evidence" value="ECO:0007669"/>
    <property type="project" value="UniProtKB-UniRule"/>
</dbReference>
<dbReference type="PATRIC" id="fig|1565605.3.peg.1836"/>
<feature type="binding site" evidence="13">
    <location>
        <position position="94"/>
    </location>
    <ligand>
        <name>phosphoenolpyruvate</name>
        <dbReference type="ChEBI" id="CHEBI:58702"/>
    </ligand>
</feature>
<reference evidence="17 18" key="1">
    <citation type="journal article" date="2015" name="Genome Announc.">
        <title>Complete Genome Sequence of a Novel Bacterium within the Family Rhodocyclaceae That Degrades Polycyclic Aromatic Hydrocarbons.</title>
        <authorList>
            <person name="Singleton D.R."/>
            <person name="Dickey A.N."/>
            <person name="Scholl E.H."/>
            <person name="Wright F.A."/>
            <person name="Aitken M.D."/>
        </authorList>
    </citation>
    <scope>NUCLEOTIDE SEQUENCE [LARGE SCALE GENOMIC DNA]</scope>
    <source>
        <strain evidence="18">PG1-Ca6</strain>
    </source>
</reference>
<dbReference type="EMBL" id="CP010554">
    <property type="protein sequence ID" value="AJP48503.1"/>
    <property type="molecule type" value="Genomic_DNA"/>
</dbReference>
<dbReference type="PROSITE" id="PS00104">
    <property type="entry name" value="EPSP_SYNTHASE_1"/>
    <property type="match status" value="1"/>
</dbReference>
<evidence type="ECO:0000256" key="10">
    <source>
        <dbReference type="ARBA" id="ARBA00044633"/>
    </source>
</evidence>
<dbReference type="InterPro" id="IPR036968">
    <property type="entry name" value="Enolpyruvate_Tfrase_sf"/>
</dbReference>
<comment type="catalytic activity">
    <reaction evidence="12 14">
        <text>CMP + ATP = CDP + ADP</text>
        <dbReference type="Rhea" id="RHEA:11600"/>
        <dbReference type="ChEBI" id="CHEBI:30616"/>
        <dbReference type="ChEBI" id="CHEBI:58069"/>
        <dbReference type="ChEBI" id="CHEBI:60377"/>
        <dbReference type="ChEBI" id="CHEBI:456216"/>
        <dbReference type="EC" id="2.7.4.25"/>
    </reaction>
</comment>
<dbReference type="PANTHER" id="PTHR21090">
    <property type="entry name" value="AROM/DEHYDROQUINATE SYNTHASE"/>
    <property type="match status" value="1"/>
</dbReference>
<evidence type="ECO:0000256" key="6">
    <source>
        <dbReference type="ARBA" id="ARBA00022741"/>
    </source>
</evidence>
<dbReference type="InterPro" id="IPR006264">
    <property type="entry name" value="EPSP_synthase"/>
</dbReference>
<evidence type="ECO:0000256" key="7">
    <source>
        <dbReference type="ARBA" id="ARBA00022777"/>
    </source>
</evidence>
<dbReference type="InterPro" id="IPR027417">
    <property type="entry name" value="P-loop_NTPase"/>
</dbReference>
<dbReference type="SUPFAM" id="SSF52540">
    <property type="entry name" value="P-loop containing nucleoside triphosphate hydrolases"/>
    <property type="match status" value="1"/>
</dbReference>
<comment type="catalytic activity">
    <reaction evidence="11 14">
        <text>dCMP + ATP = dCDP + ADP</text>
        <dbReference type="Rhea" id="RHEA:25094"/>
        <dbReference type="ChEBI" id="CHEBI:30616"/>
        <dbReference type="ChEBI" id="CHEBI:57566"/>
        <dbReference type="ChEBI" id="CHEBI:58593"/>
        <dbReference type="ChEBI" id="CHEBI:456216"/>
        <dbReference type="EC" id="2.7.4.25"/>
    </reaction>
</comment>
<evidence type="ECO:0000256" key="3">
    <source>
        <dbReference type="ARBA" id="ARBA00009948"/>
    </source>
</evidence>
<dbReference type="InterPro" id="IPR013792">
    <property type="entry name" value="RNA3'P_cycl/enolpyr_Trfase_a/b"/>
</dbReference>
<dbReference type="CDD" id="cd02020">
    <property type="entry name" value="CMPK"/>
    <property type="match status" value="1"/>
</dbReference>
<feature type="binding site" evidence="13">
    <location>
        <position position="22"/>
    </location>
    <ligand>
        <name>phosphoenolpyruvate</name>
        <dbReference type="ChEBI" id="CHEBI:58702"/>
    </ligand>
</feature>
<evidence type="ECO:0000259" key="15">
    <source>
        <dbReference type="Pfam" id="PF00275"/>
    </source>
</evidence>
<dbReference type="PROSITE" id="PS00885">
    <property type="entry name" value="EPSP_SYNTHASE_2"/>
    <property type="match status" value="1"/>
</dbReference>
<keyword evidence="8 14" id="KW-0067">ATP-binding</keyword>
<dbReference type="HAMAP" id="MF_00210">
    <property type="entry name" value="EPSP_synth"/>
    <property type="match status" value="1"/>
</dbReference>
<evidence type="ECO:0000256" key="13">
    <source>
        <dbReference type="HAMAP-Rule" id="MF_00210"/>
    </source>
</evidence>
<comment type="similarity">
    <text evidence="3 13">Belongs to the EPSP synthase family.</text>
</comment>
<organism evidence="17 18">
    <name type="scientific">Rugosibacter aromaticivorans</name>
    <dbReference type="NCBI Taxonomy" id="1565605"/>
    <lineage>
        <taxon>Bacteria</taxon>
        <taxon>Pseudomonadati</taxon>
        <taxon>Pseudomonadota</taxon>
        <taxon>Betaproteobacteria</taxon>
        <taxon>Nitrosomonadales</taxon>
        <taxon>Sterolibacteriaceae</taxon>
        <taxon>Rugosibacter</taxon>
    </lineage>
</organism>
<gene>
    <name evidence="13" type="primary">aroA</name>
    <name evidence="14" type="synonym">cmk</name>
    <name evidence="17" type="ORF">PG1C_08680</name>
</gene>
<dbReference type="Proteomes" id="UP000061603">
    <property type="component" value="Chromosome"/>
</dbReference>
<feature type="binding site" evidence="13">
    <location>
        <position position="170"/>
    </location>
    <ligand>
        <name>3-phosphoshikimate</name>
        <dbReference type="ChEBI" id="CHEBI:145989"/>
    </ligand>
</feature>
<evidence type="ECO:0000256" key="14">
    <source>
        <dbReference type="HAMAP-Rule" id="MF_00238"/>
    </source>
</evidence>
<dbReference type="RefSeq" id="WP_202634448.1">
    <property type="nucleotide sequence ID" value="NZ_CP010554.1"/>
</dbReference>
<evidence type="ECO:0000256" key="5">
    <source>
        <dbReference type="ARBA" id="ARBA00022679"/>
    </source>
</evidence>
<evidence type="ECO:0000256" key="8">
    <source>
        <dbReference type="ARBA" id="ARBA00022840"/>
    </source>
</evidence>
<dbReference type="GO" id="GO:0036431">
    <property type="term" value="F:dCMP kinase activity"/>
    <property type="evidence" value="ECO:0007669"/>
    <property type="project" value="InterPro"/>
</dbReference>
<dbReference type="InterPro" id="IPR011994">
    <property type="entry name" value="Cytidylate_kinase_dom"/>
</dbReference>
<feature type="binding site" evidence="13">
    <location>
        <position position="318"/>
    </location>
    <ligand>
        <name>3-phosphoshikimate</name>
        <dbReference type="ChEBI" id="CHEBI:145989"/>
    </ligand>
</feature>
<feature type="binding site" evidence="13">
    <location>
        <position position="345"/>
    </location>
    <ligand>
        <name>3-phosphoshikimate</name>
        <dbReference type="ChEBI" id="CHEBI:145989"/>
    </ligand>
</feature>
<feature type="binding site" evidence="13">
    <location>
        <position position="169"/>
    </location>
    <ligand>
        <name>3-phosphoshikimate</name>
        <dbReference type="ChEBI" id="CHEBI:145989"/>
    </ligand>
</feature>
<feature type="binding site" evidence="13">
    <location>
        <position position="406"/>
    </location>
    <ligand>
        <name>phosphoenolpyruvate</name>
        <dbReference type="ChEBI" id="CHEBI:58702"/>
    </ligand>
</feature>
<dbReference type="EC" id="2.5.1.19" evidence="13"/>
<evidence type="ECO:0000256" key="4">
    <source>
        <dbReference type="ARBA" id="ARBA00022605"/>
    </source>
</evidence>
<keyword evidence="6 14" id="KW-0547">Nucleotide-binding</keyword>
<dbReference type="UniPathway" id="UPA00053">
    <property type="reaction ID" value="UER00089"/>
</dbReference>
<dbReference type="InterPro" id="IPR001986">
    <property type="entry name" value="Enolpyruvate_Tfrase_dom"/>
</dbReference>
<dbReference type="HOGENOM" id="CLU_024321_2_1_4"/>
<name>A0A0C5J9R3_9PROT</name>
<proteinExistence type="inferred from homology"/>
<dbReference type="Pfam" id="PF00275">
    <property type="entry name" value="EPSP_synthase"/>
    <property type="match status" value="1"/>
</dbReference>
<dbReference type="NCBIfam" id="NF008816">
    <property type="entry name" value="PRK11860.1"/>
    <property type="match status" value="1"/>
</dbReference>
<keyword evidence="13" id="KW-0963">Cytoplasm</keyword>
<dbReference type="GO" id="GO:0009073">
    <property type="term" value="P:aromatic amino acid family biosynthetic process"/>
    <property type="evidence" value="ECO:0007669"/>
    <property type="project" value="UniProtKB-KW"/>
</dbReference>
<feature type="binding site" evidence="13">
    <location>
        <position position="197"/>
    </location>
    <ligand>
        <name>3-phosphoshikimate</name>
        <dbReference type="ChEBI" id="CHEBI:145989"/>
    </ligand>
</feature>
<comment type="subunit">
    <text evidence="13">Monomer.</text>
</comment>
<keyword evidence="4 13" id="KW-0028">Amino-acid biosynthesis</keyword>
<dbReference type="SUPFAM" id="SSF55205">
    <property type="entry name" value="EPT/RTPC-like"/>
    <property type="match status" value="1"/>
</dbReference>
<dbReference type="NCBIfam" id="TIGR00017">
    <property type="entry name" value="cmk"/>
    <property type="match status" value="1"/>
</dbReference>
<accession>A0A0C5J9R3</accession>
<dbReference type="GO" id="GO:0009423">
    <property type="term" value="P:chorismate biosynthetic process"/>
    <property type="evidence" value="ECO:0007669"/>
    <property type="project" value="UniProtKB-UniRule"/>
</dbReference>
<dbReference type="STRING" id="1565605.PG1C_08680"/>
<dbReference type="GO" id="GO:0005737">
    <property type="term" value="C:cytoplasm"/>
    <property type="evidence" value="ECO:0007669"/>
    <property type="project" value="UniProtKB-SubCell"/>
</dbReference>
<protein>
    <recommendedName>
        <fullName evidence="13 14">Multifunctional fusion protein</fullName>
    </recommendedName>
    <domain>
        <recommendedName>
            <fullName evidence="13">3-phosphoshikimate 1-carboxyvinyltransferase</fullName>
            <ecNumber evidence="13">2.5.1.19</ecNumber>
        </recommendedName>
        <alternativeName>
            <fullName evidence="13">5-enolpyruvylshikimate-3-phosphate synthase</fullName>
            <shortName evidence="13">EPSP synthase</shortName>
            <shortName evidence="13">EPSPS</shortName>
        </alternativeName>
    </domain>
    <domain>
        <recommendedName>
            <fullName evidence="14">Cytidylate kinase</fullName>
            <shortName evidence="14">CK</shortName>
            <ecNumber evidence="14">2.7.4.25</ecNumber>
        </recommendedName>
        <alternativeName>
            <fullName evidence="14">Cytidine monophosphate kinase</fullName>
            <shortName evidence="14">CMP kinase</shortName>
        </alternativeName>
    </domain>
</protein>
<dbReference type="GO" id="GO:0036430">
    <property type="term" value="F:CMP kinase activity"/>
    <property type="evidence" value="ECO:0007669"/>
    <property type="project" value="RHEA"/>
</dbReference>
<evidence type="ECO:0000313" key="17">
    <source>
        <dbReference type="EMBL" id="AJP48503.1"/>
    </source>
</evidence>
<evidence type="ECO:0000313" key="18">
    <source>
        <dbReference type="Proteomes" id="UP000061603"/>
    </source>
</evidence>
<dbReference type="HAMAP" id="MF_00238">
    <property type="entry name" value="Cytidyl_kinase_type1"/>
    <property type="match status" value="1"/>
</dbReference>
<dbReference type="Gene3D" id="3.40.50.300">
    <property type="entry name" value="P-loop containing nucleotide triphosphate hydrolases"/>
    <property type="match status" value="1"/>
</dbReference>
<sequence length="664" mass="70636">MDTLVLPPLHTASGCVRLPGSKSISNRMLLLAALAEGTTEIHDVLVADDTQVMLSALQKLGVGMTAIDDHTWRIKGCGGDFPVAEADLFMGNAGTVIRPLTAALALSGGHYRLSGVPRMHERPIGDLVDGLRQIGADVRYTGEAGFPPLEIFPVTIQLAQPIRLRGDVSSQFLSALLMALPLSGQAAVIEITTELISQPYVEITLNLMARFGVKVQREGWQRFILLAGQRYRSPGVLHVEGDASSASYFLAAGLLGGGPVRVEGVGKNSIQGDVQFAYALESLGAHIVWGENFIEAKAESSAAEKIKAFDLDLNHIPDAAMTLAVCALFADGRCVLRNIGSWRVKETDRITAMATELRKLGAVVETGGDWLAISPAPALCLPCTPFGAPSGTFRRNVAIDTYDDHRMAMCFSLAAFAGVSIIINDPGCVRKTFPGYFAALAEISAPVIALDGPSASGKGTVASMVAAQLGYHYLDSGALYRLTALAALRAGVALDDAPRVAALAAALPARFENGRVFLNEDDVTDAIRTEEASAGASRVAVLADVRAALLARQRAWRRFPGLVADGRDMGSVVFPSATVKVFLTASAEARAERRYKQLIEKGSAANMPALLHDLQARDERDAQRSEAPLRQCEDALQVDTTLMDIAEAVNAVMAIVEEKLPDAV</sequence>
<keyword evidence="5 13" id="KW-0808">Transferase</keyword>